<dbReference type="EMBL" id="CAJVCH010548570">
    <property type="protein sequence ID" value="CAG7828728.1"/>
    <property type="molecule type" value="Genomic_DNA"/>
</dbReference>
<keyword evidence="2" id="KW-1185">Reference proteome</keyword>
<protein>
    <submittedName>
        <fullName evidence="1">Uncharacterized protein</fullName>
    </submittedName>
</protein>
<comment type="caution">
    <text evidence="1">The sequence shown here is derived from an EMBL/GenBank/DDBJ whole genome shotgun (WGS) entry which is preliminary data.</text>
</comment>
<dbReference type="AlphaFoldDB" id="A0A8J2LC42"/>
<name>A0A8J2LC42_9HEXA</name>
<evidence type="ECO:0000313" key="1">
    <source>
        <dbReference type="EMBL" id="CAG7828728.1"/>
    </source>
</evidence>
<accession>A0A8J2LC42</accession>
<reference evidence="1" key="1">
    <citation type="submission" date="2021-06" db="EMBL/GenBank/DDBJ databases">
        <authorList>
            <person name="Hodson N. C."/>
            <person name="Mongue J. A."/>
            <person name="Jaron S. K."/>
        </authorList>
    </citation>
    <scope>NUCLEOTIDE SEQUENCE</scope>
</reference>
<feature type="non-terminal residue" evidence="1">
    <location>
        <position position="1"/>
    </location>
</feature>
<organism evidence="1 2">
    <name type="scientific">Allacma fusca</name>
    <dbReference type="NCBI Taxonomy" id="39272"/>
    <lineage>
        <taxon>Eukaryota</taxon>
        <taxon>Metazoa</taxon>
        <taxon>Ecdysozoa</taxon>
        <taxon>Arthropoda</taxon>
        <taxon>Hexapoda</taxon>
        <taxon>Collembola</taxon>
        <taxon>Symphypleona</taxon>
        <taxon>Sminthuridae</taxon>
        <taxon>Allacma</taxon>
    </lineage>
</organism>
<proteinExistence type="predicted"/>
<gene>
    <name evidence="1" type="ORF">AFUS01_LOCUS38637</name>
</gene>
<evidence type="ECO:0000313" key="2">
    <source>
        <dbReference type="Proteomes" id="UP000708208"/>
    </source>
</evidence>
<dbReference type="Proteomes" id="UP000708208">
    <property type="component" value="Unassembled WGS sequence"/>
</dbReference>
<sequence length="246" mass="27996">MGYYYVVQFVDCNLVNVVPSPWMFDNNQKCNWPENITEVNQLTTLQSKATDPTDYPRIFWKEHECRVILGTDDFLKARKAVKKFRSQNEVDLTDTEASTLKTGRVLRSQITKTRFTIPDITTSPQNEIFFDIISEGINVTDNDTTDHAVPFPNVFSTASTSELNVDAGEINNSEQENLLLDEFRNPCVTEHGSCSCDGKLEELIITVHNIVVEFRNFEKVTIEKLVKLQKETDHLSCTLGKHLVSA</sequence>
<dbReference type="OrthoDB" id="8939517at2759"/>